<dbReference type="InterPro" id="IPR010221">
    <property type="entry name" value="VCBS_dom"/>
</dbReference>
<proteinExistence type="predicted"/>
<organism evidence="1 2">
    <name type="scientific">Vibrio tubiashii</name>
    <dbReference type="NCBI Taxonomy" id="29498"/>
    <lineage>
        <taxon>Bacteria</taxon>
        <taxon>Pseudomonadati</taxon>
        <taxon>Pseudomonadota</taxon>
        <taxon>Gammaproteobacteria</taxon>
        <taxon>Vibrionales</taxon>
        <taxon>Vibrionaceae</taxon>
        <taxon>Vibrio</taxon>
        <taxon>Vibrio oreintalis group</taxon>
    </lineage>
</organism>
<comment type="caution">
    <text evidence="1">The sequence shown here is derived from an EMBL/GenBank/DDBJ whole genome shotgun (WGS) entry which is preliminary data.</text>
</comment>
<dbReference type="EMBL" id="VTXO01000001">
    <property type="protein sequence ID" value="NOI79557.1"/>
    <property type="molecule type" value="Genomic_DNA"/>
</dbReference>
<dbReference type="Proteomes" id="UP000572722">
    <property type="component" value="Unassembled WGS sequence"/>
</dbReference>
<reference evidence="1 2" key="1">
    <citation type="submission" date="2019-08" db="EMBL/GenBank/DDBJ databases">
        <title>Draft genome sequencing and comparative genomics of hatchery-associated Vibrios.</title>
        <authorList>
            <person name="Kehlet-Delgado H."/>
            <person name="Mueller R.S."/>
        </authorList>
    </citation>
    <scope>NUCLEOTIDE SEQUENCE [LARGE SCALE GENOMIC DNA]</scope>
    <source>
        <strain evidence="1 2">01-65-5-1</strain>
    </source>
</reference>
<evidence type="ECO:0000313" key="2">
    <source>
        <dbReference type="Proteomes" id="UP000572722"/>
    </source>
</evidence>
<name>A0AAE5LGN4_9VIBR</name>
<dbReference type="NCBIfam" id="TIGR01965">
    <property type="entry name" value="VCBS_repeat"/>
    <property type="match status" value="1"/>
</dbReference>
<dbReference type="AlphaFoldDB" id="A0AAE5LGN4"/>
<accession>A0AAE5LGN4</accession>
<gene>
    <name evidence="1" type="ORF">F0237_02695</name>
</gene>
<dbReference type="RefSeq" id="WP_171320308.1">
    <property type="nucleotide sequence ID" value="NZ_JBFOMF010000084.1"/>
</dbReference>
<protein>
    <submittedName>
        <fullName evidence="1">Adhesin</fullName>
    </submittedName>
</protein>
<sequence>MAYLNQMTNNTHTANSFGAPSGDASLLSMVQRDFSPLLFDSGMFSISGENRRRVRFNPKSVTAKVGTLGSLVIDESGHWDYSVYSIKTQYLVMGERKIETFFLRSTDGNRFAVTIVLVGAHGGASIEELETTISFG</sequence>
<evidence type="ECO:0000313" key="1">
    <source>
        <dbReference type="EMBL" id="NOI79557.1"/>
    </source>
</evidence>